<comment type="caution">
    <text evidence="3">The sequence shown here is derived from an EMBL/GenBank/DDBJ whole genome shotgun (WGS) entry which is preliminary data.</text>
</comment>
<dbReference type="InterPro" id="IPR018389">
    <property type="entry name" value="DctP_fam"/>
</dbReference>
<organism evidence="3 4">
    <name type="scientific">Psychromonas marina</name>
    <dbReference type="NCBI Taxonomy" id="88364"/>
    <lineage>
        <taxon>Bacteria</taxon>
        <taxon>Pseudomonadati</taxon>
        <taxon>Pseudomonadota</taxon>
        <taxon>Gammaproteobacteria</taxon>
        <taxon>Alteromonadales</taxon>
        <taxon>Psychromonadaceae</taxon>
        <taxon>Psychromonas</taxon>
    </lineage>
</organism>
<dbReference type="PANTHER" id="PTHR33376">
    <property type="match status" value="1"/>
</dbReference>
<feature type="signal peptide" evidence="2">
    <location>
        <begin position="1"/>
        <end position="28"/>
    </location>
</feature>
<dbReference type="PIRSF" id="PIRSF039026">
    <property type="entry name" value="SiaP"/>
    <property type="match status" value="1"/>
</dbReference>
<keyword evidence="1 2" id="KW-0732">Signal</keyword>
<reference evidence="4" key="1">
    <citation type="journal article" date="2019" name="Int. J. Syst. Evol. Microbiol.">
        <title>The Global Catalogue of Microorganisms (GCM) 10K type strain sequencing project: providing services to taxonomists for standard genome sequencing and annotation.</title>
        <authorList>
            <consortium name="The Broad Institute Genomics Platform"/>
            <consortium name="The Broad Institute Genome Sequencing Center for Infectious Disease"/>
            <person name="Wu L."/>
            <person name="Ma J."/>
        </authorList>
    </citation>
    <scope>NUCLEOTIDE SEQUENCE [LARGE SCALE GENOMIC DNA]</scope>
    <source>
        <strain evidence="4">NBRC 103166</strain>
    </source>
</reference>
<evidence type="ECO:0000313" key="3">
    <source>
        <dbReference type="EMBL" id="GLS92371.1"/>
    </source>
</evidence>
<evidence type="ECO:0000313" key="4">
    <source>
        <dbReference type="Proteomes" id="UP001157353"/>
    </source>
</evidence>
<name>A0ABQ6E5T7_9GAMM</name>
<dbReference type="Proteomes" id="UP001157353">
    <property type="component" value="Unassembled WGS sequence"/>
</dbReference>
<dbReference type="NCBIfam" id="NF037995">
    <property type="entry name" value="TRAP_S1"/>
    <property type="match status" value="1"/>
</dbReference>
<gene>
    <name evidence="3" type="ORF">GCM10007916_34420</name>
</gene>
<dbReference type="EMBL" id="BSPQ01000021">
    <property type="protein sequence ID" value="GLS92371.1"/>
    <property type="molecule type" value="Genomic_DNA"/>
</dbReference>
<evidence type="ECO:0000256" key="2">
    <source>
        <dbReference type="SAM" id="SignalP"/>
    </source>
</evidence>
<feature type="chain" id="PRO_5046495881" evidence="2">
    <location>
        <begin position="29"/>
        <end position="361"/>
    </location>
</feature>
<keyword evidence="4" id="KW-1185">Reference proteome</keyword>
<accession>A0ABQ6E5T7</accession>
<dbReference type="SUPFAM" id="SSF53850">
    <property type="entry name" value="Periplasmic binding protein-like II"/>
    <property type="match status" value="1"/>
</dbReference>
<dbReference type="CDD" id="cd13604">
    <property type="entry name" value="PBP2_TRAP_ketoacid_lactate_like"/>
    <property type="match status" value="1"/>
</dbReference>
<evidence type="ECO:0000256" key="1">
    <source>
        <dbReference type="ARBA" id="ARBA00022729"/>
    </source>
</evidence>
<dbReference type="InterPro" id="IPR026289">
    <property type="entry name" value="SBP_TakP-like"/>
</dbReference>
<dbReference type="Gene3D" id="3.40.190.10">
    <property type="entry name" value="Periplasmic binding protein-like II"/>
    <property type="match status" value="1"/>
</dbReference>
<dbReference type="Gene3D" id="3.40.190.170">
    <property type="entry name" value="Bacterial extracellular solute-binding protein, family 7"/>
    <property type="match status" value="1"/>
</dbReference>
<dbReference type="RefSeq" id="WP_284205473.1">
    <property type="nucleotide sequence ID" value="NZ_BSPQ01000021.1"/>
</dbReference>
<dbReference type="PANTHER" id="PTHR33376:SF5">
    <property type="entry name" value="EXTRACYTOPLASMIC SOLUTE RECEPTOR PROTEIN"/>
    <property type="match status" value="1"/>
</dbReference>
<sequence>MQLKKLVKHLAIGLSIAGTLFTPFVANAAKAEHKWKMVTTWPKNFPGLGTGANELAALINEMSAGRIQVKVYGAKELVGALETFDAVSRGTAELGHGAGYYWKGKVPAGQFFTAVPFGLTAQEMNGWIYNGGGLALWHEAYEPFGIVPMPAGNTGVQMGGWFNKRIDSLADLKGLKMRIPGLGGEVLKRAGGTPVLLPGSEIFPALQSGTIDATEWVGPYNDLAFGLNKAAKYYYYPGWHEPGSTMEVLINKKALEALPKDLQSIVLNATKVANANMLADYTTRNNAALEQLVNKGGVELLPFPKDVITQLKALSAEVVMEEAQKDEMSKKVYASYKAYRDQVIKWHAISEQSYLNARNPE</sequence>
<dbReference type="Pfam" id="PF03480">
    <property type="entry name" value="DctP"/>
    <property type="match status" value="1"/>
</dbReference>
<protein>
    <submittedName>
        <fullName evidence="3">C4-dicarboxylate ABC transporter</fullName>
    </submittedName>
</protein>
<proteinExistence type="predicted"/>
<dbReference type="InterPro" id="IPR038404">
    <property type="entry name" value="TRAP_DctP_sf"/>
</dbReference>